<dbReference type="PROSITE" id="PS51318">
    <property type="entry name" value="TAT"/>
    <property type="match status" value="1"/>
</dbReference>
<dbReference type="Pfam" id="PF13343">
    <property type="entry name" value="SBP_bac_6"/>
    <property type="match status" value="1"/>
</dbReference>
<comment type="caution">
    <text evidence="2">The sequence shown here is derived from an EMBL/GenBank/DDBJ whole genome shotgun (WGS) entry which is preliminary data.</text>
</comment>
<keyword evidence="3" id="KW-1185">Reference proteome</keyword>
<organism evidence="2 3">
    <name type="scientific">Limobrevibacterium gyesilva</name>
    <dbReference type="NCBI Taxonomy" id="2991712"/>
    <lineage>
        <taxon>Bacteria</taxon>
        <taxon>Pseudomonadati</taxon>
        <taxon>Pseudomonadota</taxon>
        <taxon>Alphaproteobacteria</taxon>
        <taxon>Acetobacterales</taxon>
        <taxon>Acetobacteraceae</taxon>
        <taxon>Limobrevibacterium</taxon>
    </lineage>
</organism>
<dbReference type="PANTHER" id="PTHR30006:SF24">
    <property type="entry name" value="SLL0237 PROTEIN"/>
    <property type="match status" value="1"/>
</dbReference>
<dbReference type="RefSeq" id="WP_264711804.1">
    <property type="nucleotide sequence ID" value="NZ_JAPDNT010000001.1"/>
</dbReference>
<name>A0AA42CFP8_9PROT</name>
<reference evidence="2" key="1">
    <citation type="submission" date="2022-09" db="EMBL/GenBank/DDBJ databases">
        <title>Rhodovastum sp. nov. RN2-1 isolated from soil in Seongnam, South Korea.</title>
        <authorList>
            <person name="Le N.T."/>
        </authorList>
    </citation>
    <scope>NUCLEOTIDE SEQUENCE</scope>
    <source>
        <strain evidence="2">RN2-1</strain>
    </source>
</reference>
<dbReference type="InterPro" id="IPR006311">
    <property type="entry name" value="TAT_signal"/>
</dbReference>
<dbReference type="AlphaFoldDB" id="A0AA42CFP8"/>
<dbReference type="PIRSF" id="PIRSF002825">
    <property type="entry name" value="CfbpA"/>
    <property type="match status" value="1"/>
</dbReference>
<sequence>MSGKISRRSVATGLGALGLAQMLPRPARAEFEALVEAARKEGTLTWYTAHTDGETAEATGRAFTAAYPGVKVSVIRTTAQVAYERLLQDIKNNVAQCDVFSSTDPGHDEALKKRGLLAKITPQNAAGLSAPFQGVDPDGTYYPTSAGLVLITYNTKKVKAEDAPKNWPDLLDPKWRRQISVGHPAFSGYVGTWVLAMRNLYGWQYFEKLEKNQPQIGRSVNDTVTMLNSGERSVAAGPSGTTLMSADKGNPLALIYPTDGAVLLVSPSAVMANAPHPNAARLFMEFLLSDDHARLSVESRNESLRPGVLPKAGAKPFSEAKIIRLSTAEIQKGIPEVIEQWRDTFGS</sequence>
<protein>
    <submittedName>
        <fullName evidence="2">Extracellular solute-binding protein</fullName>
    </submittedName>
</protein>
<evidence type="ECO:0000256" key="1">
    <source>
        <dbReference type="ARBA" id="ARBA00022729"/>
    </source>
</evidence>
<reference evidence="2" key="2">
    <citation type="submission" date="2022-10" db="EMBL/GenBank/DDBJ databases">
        <authorList>
            <person name="Trinh H.N."/>
        </authorList>
    </citation>
    <scope>NUCLEOTIDE SEQUENCE</scope>
    <source>
        <strain evidence="2">RN2-1</strain>
    </source>
</reference>
<evidence type="ECO:0000313" key="2">
    <source>
        <dbReference type="EMBL" id="MCW3473222.1"/>
    </source>
</evidence>
<dbReference type="Proteomes" id="UP001165679">
    <property type="component" value="Unassembled WGS sequence"/>
</dbReference>
<dbReference type="SUPFAM" id="SSF53850">
    <property type="entry name" value="Periplasmic binding protein-like II"/>
    <property type="match status" value="1"/>
</dbReference>
<evidence type="ECO:0000313" key="3">
    <source>
        <dbReference type="Proteomes" id="UP001165679"/>
    </source>
</evidence>
<dbReference type="InterPro" id="IPR026045">
    <property type="entry name" value="Ferric-bd"/>
</dbReference>
<dbReference type="PANTHER" id="PTHR30006">
    <property type="entry name" value="THIAMINE-BINDING PERIPLASMIC PROTEIN-RELATED"/>
    <property type="match status" value="1"/>
</dbReference>
<gene>
    <name evidence="2" type="ORF">OL599_01395</name>
</gene>
<proteinExistence type="predicted"/>
<dbReference type="EMBL" id="JAPDNT010000001">
    <property type="protein sequence ID" value="MCW3473222.1"/>
    <property type="molecule type" value="Genomic_DNA"/>
</dbReference>
<accession>A0AA42CFP8</accession>
<keyword evidence="1" id="KW-0732">Signal</keyword>
<dbReference type="Gene3D" id="3.40.190.10">
    <property type="entry name" value="Periplasmic binding protein-like II"/>
    <property type="match status" value="2"/>
</dbReference>